<evidence type="ECO:0000256" key="9">
    <source>
        <dbReference type="ARBA" id="ARBA00023163"/>
    </source>
</evidence>
<evidence type="ECO:0000256" key="8">
    <source>
        <dbReference type="ARBA" id="ARBA00023136"/>
    </source>
</evidence>
<evidence type="ECO:0000256" key="3">
    <source>
        <dbReference type="ARBA" id="ARBA00022475"/>
    </source>
</evidence>
<evidence type="ECO:0000313" key="15">
    <source>
        <dbReference type="Proteomes" id="UP000265816"/>
    </source>
</evidence>
<dbReference type="GO" id="GO:0005886">
    <property type="term" value="C:plasma membrane"/>
    <property type="evidence" value="ECO:0007669"/>
    <property type="project" value="UniProtKB-SubCell"/>
</dbReference>
<evidence type="ECO:0000256" key="10">
    <source>
        <dbReference type="ARBA" id="ARBA00037178"/>
    </source>
</evidence>
<protein>
    <recommendedName>
        <fullName evidence="11">Regulatory protein MsrR</fullName>
    </recommendedName>
</protein>
<evidence type="ECO:0000256" key="7">
    <source>
        <dbReference type="ARBA" id="ARBA00023015"/>
    </source>
</evidence>
<dbReference type="InterPro" id="IPR004474">
    <property type="entry name" value="LytR_CpsA_psr"/>
</dbReference>
<evidence type="ECO:0000256" key="6">
    <source>
        <dbReference type="ARBA" id="ARBA00022989"/>
    </source>
</evidence>
<feature type="transmembrane region" description="Helical" evidence="12">
    <location>
        <begin position="39"/>
        <end position="57"/>
    </location>
</feature>
<evidence type="ECO:0000256" key="5">
    <source>
        <dbReference type="ARBA" id="ARBA00022968"/>
    </source>
</evidence>
<keyword evidence="8 12" id="KW-0472">Membrane</keyword>
<dbReference type="Pfam" id="PF03816">
    <property type="entry name" value="LytR_cpsA_psr"/>
    <property type="match status" value="1"/>
</dbReference>
<evidence type="ECO:0000256" key="1">
    <source>
        <dbReference type="ARBA" id="ARBA00004401"/>
    </source>
</evidence>
<keyword evidence="6 12" id="KW-1133">Transmembrane helix</keyword>
<accession>A0A398B4F0</accession>
<comment type="similarity">
    <text evidence="2">Belongs to the LytR/CpsA/Psr (LCP) family.</text>
</comment>
<evidence type="ECO:0000256" key="4">
    <source>
        <dbReference type="ARBA" id="ARBA00022692"/>
    </source>
</evidence>
<keyword evidence="9" id="KW-0804">Transcription</keyword>
<comment type="caution">
    <text evidence="14">The sequence shown here is derived from an EMBL/GenBank/DDBJ whole genome shotgun (WGS) entry which is preliminary data.</text>
</comment>
<reference evidence="14 15" key="1">
    <citation type="submission" date="2018-08" db="EMBL/GenBank/DDBJ databases">
        <title>Bacillus jemisoniae sp. nov., Bacillus chryseoplanitiae sp. nov., Bacillus resnikiae sp. nov., and Bacillus frankliniae sp. nov., isolated from Viking spacecraft and associated surfaces.</title>
        <authorList>
            <person name="Seuylemezian A."/>
            <person name="Vaishampayan P."/>
        </authorList>
    </citation>
    <scope>NUCLEOTIDE SEQUENCE [LARGE SCALE GENOMIC DNA]</scope>
    <source>
        <strain evidence="14 15">JJ-247</strain>
    </source>
</reference>
<comment type="function">
    <text evidence="10">Involved in SarA attenuation. Affects resistance to oxacillin and teicoplanin, as well as the synthesis of virulence factors.</text>
</comment>
<evidence type="ECO:0000259" key="13">
    <source>
        <dbReference type="Pfam" id="PF03816"/>
    </source>
</evidence>
<sequence length="332" mass="37511">MRLLFRKLSYKTKKVENSQMRNERRVIKRKRKKVRWGRVFLLLFILIGGILGIYLYSQYKSGVEQSRKSVGDKQDVYEFKGKQDANGSTNILILGSDATGRDKPRADTIMIGSYNKSKGTYKLVSVMRDSYVDIPGHGKNKINAAFAYGGPELLRKTIKNNFDVDLQYYAVVDFEGFVKLMDEAFPNGVKVDVEKRMEENIDVTIEPGVQQLDGEHLLGYVRFRQDAVGDFGRVERQQKVIKDVGNQLVSISTVPKLPKLVGVVMPYVNTNMGTGDMLYIAKGFVSKDNRNIETMRIPVNGSFEDKRVSGSGLVLDIDQEVNKAELQGFLAK</sequence>
<organism evidence="14 15">
    <name type="scientific">Mesobacillus zeae</name>
    <dbReference type="NCBI Taxonomy" id="1917180"/>
    <lineage>
        <taxon>Bacteria</taxon>
        <taxon>Bacillati</taxon>
        <taxon>Bacillota</taxon>
        <taxon>Bacilli</taxon>
        <taxon>Bacillales</taxon>
        <taxon>Bacillaceae</taxon>
        <taxon>Mesobacillus</taxon>
    </lineage>
</organism>
<dbReference type="EMBL" id="QWVT01000019">
    <property type="protein sequence ID" value="RID84707.1"/>
    <property type="molecule type" value="Genomic_DNA"/>
</dbReference>
<keyword evidence="4 12" id="KW-0812">Transmembrane</keyword>
<keyword evidence="7" id="KW-0805">Transcription regulation</keyword>
<evidence type="ECO:0000256" key="11">
    <source>
        <dbReference type="ARBA" id="ARBA00040752"/>
    </source>
</evidence>
<dbReference type="GO" id="GO:0071555">
    <property type="term" value="P:cell wall organization"/>
    <property type="evidence" value="ECO:0007669"/>
    <property type="project" value="UniProtKB-KW"/>
</dbReference>
<evidence type="ECO:0000256" key="2">
    <source>
        <dbReference type="ARBA" id="ARBA00006068"/>
    </source>
</evidence>
<keyword evidence="3" id="KW-1003">Cell membrane</keyword>
<proteinExistence type="inferred from homology"/>
<keyword evidence="15" id="KW-1185">Reference proteome</keyword>
<gene>
    <name evidence="14" type="ORF">D1970_11930</name>
</gene>
<dbReference type="InterPro" id="IPR050922">
    <property type="entry name" value="LytR/CpsA/Psr_CW_biosynth"/>
</dbReference>
<dbReference type="AlphaFoldDB" id="A0A398B4F0"/>
<dbReference type="OrthoDB" id="9782542at2"/>
<dbReference type="Gene3D" id="3.40.630.190">
    <property type="entry name" value="LCP protein"/>
    <property type="match status" value="1"/>
</dbReference>
<dbReference type="PANTHER" id="PTHR33392">
    <property type="entry name" value="POLYISOPRENYL-TEICHOIC ACID--PEPTIDOGLYCAN TEICHOIC ACID TRANSFERASE TAGU"/>
    <property type="match status" value="1"/>
</dbReference>
<dbReference type="Proteomes" id="UP000265816">
    <property type="component" value="Unassembled WGS sequence"/>
</dbReference>
<evidence type="ECO:0000256" key="12">
    <source>
        <dbReference type="SAM" id="Phobius"/>
    </source>
</evidence>
<keyword evidence="5" id="KW-0735">Signal-anchor</keyword>
<name>A0A398B4F0_9BACI</name>
<dbReference type="NCBIfam" id="TIGR00350">
    <property type="entry name" value="lytR_cpsA_psr"/>
    <property type="match status" value="1"/>
</dbReference>
<feature type="domain" description="Cell envelope-related transcriptional attenuator" evidence="13">
    <location>
        <begin position="105"/>
        <end position="248"/>
    </location>
</feature>
<dbReference type="RefSeq" id="WP_119113211.1">
    <property type="nucleotide sequence ID" value="NZ_JABUHL010000003.1"/>
</dbReference>
<dbReference type="PANTHER" id="PTHR33392:SF8">
    <property type="entry name" value="REGULATORY PROTEIN MSRR"/>
    <property type="match status" value="1"/>
</dbReference>
<comment type="subcellular location">
    <subcellularLocation>
        <location evidence="1">Cell membrane</location>
        <topology evidence="1">Single-pass type II membrane protein</topology>
    </subcellularLocation>
</comment>
<evidence type="ECO:0000313" key="14">
    <source>
        <dbReference type="EMBL" id="RID84707.1"/>
    </source>
</evidence>